<dbReference type="CDD" id="cd00834">
    <property type="entry name" value="KAS_I_II"/>
    <property type="match status" value="1"/>
</dbReference>
<reference evidence="7 8" key="1">
    <citation type="journal article" date="2010" name="Genome Biol. Evol.">
        <title>The sequence of a 1.8-mb bacterial linear plasmid reveals a rich evolutionary reservoir of secondary metabolic pathways.</title>
        <authorList>
            <person name="Medema M.H."/>
            <person name="Trefzer A."/>
            <person name="Kovalchuk A."/>
            <person name="van den Berg M."/>
            <person name="Mueller U."/>
            <person name="Heijne W."/>
            <person name="Wu L."/>
            <person name="Alam M.T."/>
            <person name="Ronning C.M."/>
            <person name="Nierman W.C."/>
            <person name="Bovenberg R.A.L."/>
            <person name="Breitling R."/>
            <person name="Takano E."/>
        </authorList>
    </citation>
    <scope>NUCLEOTIDE SEQUENCE [LARGE SCALE GENOMIC DNA]</scope>
    <source>
        <strain evidence="8">ATCC 27064 / DSM 738 / JCM 4710 / NBRC 13307 / NCIMB 12785 / NRRL 3585 / VKM Ac-602</strain>
        <plasmid evidence="7">pSCL4</plasmid>
    </source>
</reference>
<dbReference type="Pfam" id="PF00109">
    <property type="entry name" value="ketoacyl-synt"/>
    <property type="match status" value="1"/>
</dbReference>
<sequence length="426" mass="43097">MSNTHRPPTRRTANEPWTARRGPRVVVTGIGVISAAGTGVEENWKRVVAGEPTAARDSVLFGSPVDFACRVPDFDPGPRPGGPQAERLDRYAQLAMVAAAEALASAGLPASPGDPDRCGIVLGSVAGGMGTLEEQAARLERGGPTAVAGRTMPLGLLSSAAGAISVRHGLRGTCLSVATACASGTQAIGLARDLVGAGTLDIALAGGADAPLTPFNAAAYARLRALSRRADDPRGASRPFSATRDGFVLGEGAGFLVLEREDDARARRAPLLAVVAGHAATADAHHAVRPDPTGSGARRAMLGALADADLDPGSVGHINAHGTSTLLNDAVEGTAIGEVFGDRVAVSSTKGVTGHTFGAAGALEAAYAVLALREGLIPPTANLTDPDPSIPVDLVAAQARRARLDAVMSNSFGFGGYNASLVLTTV</sequence>
<evidence type="ECO:0000256" key="1">
    <source>
        <dbReference type="ARBA" id="ARBA00008467"/>
    </source>
</evidence>
<dbReference type="SUPFAM" id="SSF53901">
    <property type="entry name" value="Thiolase-like"/>
    <property type="match status" value="2"/>
</dbReference>
<gene>
    <name evidence="7" type="primary">fabF</name>
    <name evidence="7" type="ORF">SCLAV_p0566</name>
</gene>
<proteinExistence type="inferred from homology"/>
<dbReference type="PROSITE" id="PS52004">
    <property type="entry name" value="KS3_2"/>
    <property type="match status" value="1"/>
</dbReference>
<dbReference type="EC" id="2.3.1.179" evidence="7"/>
<keyword evidence="2 4" id="KW-0808">Transferase</keyword>
<evidence type="ECO:0000313" key="8">
    <source>
        <dbReference type="Proteomes" id="UP000002357"/>
    </source>
</evidence>
<dbReference type="InterPro" id="IPR018201">
    <property type="entry name" value="Ketoacyl_synth_AS"/>
</dbReference>
<dbReference type="EMBL" id="CM000914">
    <property type="protein sequence ID" value="EFG04055.2"/>
    <property type="molecule type" value="Genomic_DNA"/>
</dbReference>
<evidence type="ECO:0000259" key="6">
    <source>
        <dbReference type="PROSITE" id="PS52004"/>
    </source>
</evidence>
<dbReference type="Proteomes" id="UP000002357">
    <property type="component" value="Plasmid pSCL4"/>
</dbReference>
<feature type="domain" description="Ketosynthase family 3 (KS3)" evidence="6">
    <location>
        <begin position="22"/>
        <end position="425"/>
    </location>
</feature>
<evidence type="ECO:0000256" key="2">
    <source>
        <dbReference type="ARBA" id="ARBA00022679"/>
    </source>
</evidence>
<dbReference type="SMART" id="SM00825">
    <property type="entry name" value="PKS_KS"/>
    <property type="match status" value="1"/>
</dbReference>
<dbReference type="eggNOG" id="COG0304">
    <property type="taxonomic scope" value="Bacteria"/>
</dbReference>
<dbReference type="GO" id="GO:0006633">
    <property type="term" value="P:fatty acid biosynthetic process"/>
    <property type="evidence" value="ECO:0007669"/>
    <property type="project" value="InterPro"/>
</dbReference>
<comment type="similarity">
    <text evidence="1 4">Belongs to the thiolase-like superfamily. Beta-ketoacyl-ACP synthases family.</text>
</comment>
<evidence type="ECO:0000313" key="7">
    <source>
        <dbReference type="EMBL" id="EFG04055.2"/>
    </source>
</evidence>
<dbReference type="InterPro" id="IPR020841">
    <property type="entry name" value="PKS_Beta-ketoAc_synthase_dom"/>
</dbReference>
<organism evidence="7 8">
    <name type="scientific">Streptomyces clavuligerus</name>
    <dbReference type="NCBI Taxonomy" id="1901"/>
    <lineage>
        <taxon>Bacteria</taxon>
        <taxon>Bacillati</taxon>
        <taxon>Actinomycetota</taxon>
        <taxon>Actinomycetes</taxon>
        <taxon>Kitasatosporales</taxon>
        <taxon>Streptomycetaceae</taxon>
        <taxon>Streptomyces</taxon>
    </lineage>
</organism>
<keyword evidence="7" id="KW-0614">Plasmid</keyword>
<dbReference type="Pfam" id="PF02801">
    <property type="entry name" value="Ketoacyl-synt_C"/>
    <property type="match status" value="1"/>
</dbReference>
<feature type="region of interest" description="Disordered" evidence="5">
    <location>
        <begin position="1"/>
        <end position="20"/>
    </location>
</feature>
<keyword evidence="3 7" id="KW-0012">Acyltransferase</keyword>
<evidence type="ECO:0000256" key="4">
    <source>
        <dbReference type="RuleBase" id="RU003694"/>
    </source>
</evidence>
<dbReference type="AlphaFoldDB" id="D5SJG2"/>
<dbReference type="InterPro" id="IPR000794">
    <property type="entry name" value="Beta-ketoacyl_synthase"/>
</dbReference>
<dbReference type="PROSITE" id="PS00606">
    <property type="entry name" value="KS3_1"/>
    <property type="match status" value="1"/>
</dbReference>
<dbReference type="PANTHER" id="PTHR11712">
    <property type="entry name" value="POLYKETIDE SYNTHASE-RELATED"/>
    <property type="match status" value="1"/>
</dbReference>
<dbReference type="InterPro" id="IPR014031">
    <property type="entry name" value="Ketoacyl_synth_C"/>
</dbReference>
<geneLocation type="plasmid" evidence="7 8">
    <name>pSCL4</name>
</geneLocation>
<name>D5SJG2_STRCL</name>
<dbReference type="GO" id="GO:0004315">
    <property type="term" value="F:3-oxoacyl-[acyl-carrier-protein] synthase activity"/>
    <property type="evidence" value="ECO:0007669"/>
    <property type="project" value="UniProtKB-EC"/>
</dbReference>
<accession>D5SJG2</accession>
<dbReference type="PANTHER" id="PTHR11712:SF347">
    <property type="entry name" value="BETA KETOACYL-ACYL CARRIER PROTEIN SYNTHASE"/>
    <property type="match status" value="1"/>
</dbReference>
<protein>
    <submittedName>
        <fullName evidence="7">3-oxoacyl-acp synthase</fullName>
        <ecNumber evidence="7">2.3.1.179</ecNumber>
    </submittedName>
</protein>
<dbReference type="NCBIfam" id="NF005589">
    <property type="entry name" value="PRK07314.1"/>
    <property type="match status" value="1"/>
</dbReference>
<keyword evidence="8" id="KW-1185">Reference proteome</keyword>
<dbReference type="InterPro" id="IPR014030">
    <property type="entry name" value="Ketoacyl_synth_N"/>
</dbReference>
<evidence type="ECO:0000256" key="3">
    <source>
        <dbReference type="ARBA" id="ARBA00023315"/>
    </source>
</evidence>
<dbReference type="Gene3D" id="3.40.47.10">
    <property type="match status" value="2"/>
</dbReference>
<dbReference type="InterPro" id="IPR016039">
    <property type="entry name" value="Thiolase-like"/>
</dbReference>
<evidence type="ECO:0000256" key="5">
    <source>
        <dbReference type="SAM" id="MobiDB-lite"/>
    </source>
</evidence>